<dbReference type="EC" id="5.3.1.23" evidence="2"/>
<dbReference type="UniPathway" id="UPA00904">
    <property type="reaction ID" value="UER00874"/>
</dbReference>
<name>A0A517PIK3_9PLAN</name>
<feature type="binding site" evidence="2">
    <location>
        <position position="102"/>
    </location>
    <ligand>
        <name>substrate</name>
    </ligand>
</feature>
<comment type="similarity">
    <text evidence="2">Belongs to the EIF-2B alpha/beta/delta subunits family. MtnA subfamily.</text>
</comment>
<feature type="binding site" evidence="2">
    <location>
        <position position="209"/>
    </location>
    <ligand>
        <name>substrate</name>
    </ligand>
</feature>
<dbReference type="InterPro" id="IPR042529">
    <property type="entry name" value="IF_2B-like_C"/>
</dbReference>
<dbReference type="InterPro" id="IPR037171">
    <property type="entry name" value="NagB/RpiA_transferase-like"/>
</dbReference>
<dbReference type="FunFam" id="3.40.50.10470:FF:000006">
    <property type="entry name" value="Methylthioribose-1-phosphate isomerase"/>
    <property type="match status" value="1"/>
</dbReference>
<dbReference type="GO" id="GO:0019509">
    <property type="term" value="P:L-methionine salvage from methylthioadenosine"/>
    <property type="evidence" value="ECO:0007669"/>
    <property type="project" value="UniProtKB-UniRule"/>
</dbReference>
<dbReference type="NCBIfam" id="TIGR00512">
    <property type="entry name" value="salvage_mtnA"/>
    <property type="match status" value="1"/>
</dbReference>
<dbReference type="Pfam" id="PF01008">
    <property type="entry name" value="IF-2B"/>
    <property type="match status" value="1"/>
</dbReference>
<feature type="active site" description="Proton donor" evidence="2">
    <location>
        <position position="250"/>
    </location>
</feature>
<dbReference type="Proteomes" id="UP000320421">
    <property type="component" value="Chromosome"/>
</dbReference>
<protein>
    <recommendedName>
        <fullName evidence="2">Methylthioribose-1-phosphate isomerase</fullName>
        <shortName evidence="2">M1Pi</shortName>
        <shortName evidence="2">MTR-1-P isomerase</shortName>
        <ecNumber evidence="2">5.3.1.23</ecNumber>
    </recommendedName>
    <alternativeName>
        <fullName evidence="2">S-methyl-5-thioribose-1-phosphate isomerase</fullName>
    </alternativeName>
</protein>
<proteinExistence type="inferred from homology"/>
<dbReference type="Gene3D" id="1.20.120.420">
    <property type="entry name" value="translation initiation factor eif-2b, domain 1"/>
    <property type="match status" value="1"/>
</dbReference>
<keyword evidence="4" id="KW-1185">Reference proteome</keyword>
<dbReference type="NCBIfam" id="NF004326">
    <property type="entry name" value="PRK05720.1"/>
    <property type="match status" value="1"/>
</dbReference>
<sequence>MNMNTEHEAASDVATLHWVGGTDGYLKMIDQTLLPTEYKEIECHDVETVWEAIKRLSVRGAPAIGIAAAYGVVVGLQTDAGTSRAEFDQRLKTVADYLAGSRPTAVNLFWALDRLQKLAADSADLDSGDMHALLLEEARRIEVEDLEMCHKIGEVGAALLSPGDGVLTHCNAGGLATSGGGTALAVFFEAARQGKGIHVYADETRPLLQGARLTTWELMQRNVPVTLISDSMAGWVMKEGKIQAVVTGADRIAANGDSANKIGTYSVALLASLHDIPFYIAAPSSTFDLSLESGAEIPIEERQPEEITNGFGKQTAPEGVDVYNPAFDVTPAKFIRGIITERGLIQPVTTEQVLRVLNSEPVQS</sequence>
<dbReference type="GO" id="GO:0046523">
    <property type="term" value="F:S-methyl-5-thioribose-1-phosphate isomerase activity"/>
    <property type="evidence" value="ECO:0007669"/>
    <property type="project" value="UniProtKB-UniRule"/>
</dbReference>
<organism evidence="3 4">
    <name type="scientific">Gimesia chilikensis</name>
    <dbReference type="NCBI Taxonomy" id="2605989"/>
    <lineage>
        <taxon>Bacteria</taxon>
        <taxon>Pseudomonadati</taxon>
        <taxon>Planctomycetota</taxon>
        <taxon>Planctomycetia</taxon>
        <taxon>Planctomycetales</taxon>
        <taxon>Planctomycetaceae</taxon>
        <taxon>Gimesia</taxon>
    </lineage>
</organism>
<dbReference type="PANTHER" id="PTHR43475:SF1">
    <property type="entry name" value="METHYLTHIORIBOSE-1-PHOSPHATE ISOMERASE"/>
    <property type="match status" value="1"/>
</dbReference>
<gene>
    <name evidence="2 3" type="primary">mtnA</name>
    <name evidence="3" type="ORF">HG66A1_09490</name>
</gene>
<comment type="catalytic activity">
    <reaction evidence="2">
        <text>5-(methylsulfanyl)-alpha-D-ribose 1-phosphate = 5-(methylsulfanyl)-D-ribulose 1-phosphate</text>
        <dbReference type="Rhea" id="RHEA:19989"/>
        <dbReference type="ChEBI" id="CHEBI:58533"/>
        <dbReference type="ChEBI" id="CHEBI:58548"/>
        <dbReference type="EC" id="5.3.1.23"/>
    </reaction>
</comment>
<feature type="binding site" evidence="2">
    <location>
        <begin position="59"/>
        <end position="61"/>
    </location>
    <ligand>
        <name>substrate</name>
    </ligand>
</feature>
<evidence type="ECO:0000313" key="3">
    <source>
        <dbReference type="EMBL" id="QDT19185.1"/>
    </source>
</evidence>
<dbReference type="InterPro" id="IPR005251">
    <property type="entry name" value="IF-M1Pi"/>
</dbReference>
<accession>A0A517PIK3</accession>
<dbReference type="SUPFAM" id="SSF100950">
    <property type="entry name" value="NagB/RpiA/CoA transferase-like"/>
    <property type="match status" value="1"/>
</dbReference>
<dbReference type="PANTHER" id="PTHR43475">
    <property type="entry name" value="METHYLTHIORIBOSE-1-PHOSPHATE ISOMERASE"/>
    <property type="match status" value="1"/>
</dbReference>
<feature type="binding site" evidence="2">
    <location>
        <begin position="260"/>
        <end position="261"/>
    </location>
    <ligand>
        <name>substrate</name>
    </ligand>
</feature>
<dbReference type="NCBIfam" id="TIGR00524">
    <property type="entry name" value="eIF-2B_rel"/>
    <property type="match status" value="1"/>
</dbReference>
<dbReference type="InterPro" id="IPR011559">
    <property type="entry name" value="Initiation_fac_2B_a/b/d"/>
</dbReference>
<evidence type="ECO:0000256" key="1">
    <source>
        <dbReference type="ARBA" id="ARBA00023235"/>
    </source>
</evidence>
<dbReference type="HAMAP" id="MF_01678">
    <property type="entry name" value="Salvage_MtnA"/>
    <property type="match status" value="1"/>
</dbReference>
<evidence type="ECO:0000313" key="4">
    <source>
        <dbReference type="Proteomes" id="UP000320421"/>
    </source>
</evidence>
<reference evidence="3 4" key="1">
    <citation type="submission" date="2019-02" db="EMBL/GenBank/DDBJ databases">
        <title>Deep-cultivation of Planctomycetes and their phenomic and genomic characterization uncovers novel biology.</title>
        <authorList>
            <person name="Wiegand S."/>
            <person name="Jogler M."/>
            <person name="Boedeker C."/>
            <person name="Pinto D."/>
            <person name="Vollmers J."/>
            <person name="Rivas-Marin E."/>
            <person name="Kohn T."/>
            <person name="Peeters S.H."/>
            <person name="Heuer A."/>
            <person name="Rast P."/>
            <person name="Oberbeckmann S."/>
            <person name="Bunk B."/>
            <person name="Jeske O."/>
            <person name="Meyerdierks A."/>
            <person name="Storesund J.E."/>
            <person name="Kallscheuer N."/>
            <person name="Luecker S."/>
            <person name="Lage O.M."/>
            <person name="Pohl T."/>
            <person name="Merkel B.J."/>
            <person name="Hornburger P."/>
            <person name="Mueller R.-W."/>
            <person name="Bruemmer F."/>
            <person name="Labrenz M."/>
            <person name="Spormann A.M."/>
            <person name="Op den Camp H."/>
            <person name="Overmann J."/>
            <person name="Amann R."/>
            <person name="Jetten M.S.M."/>
            <person name="Mascher T."/>
            <person name="Medema M.H."/>
            <person name="Devos D.P."/>
            <person name="Kaster A.-K."/>
            <person name="Ovreas L."/>
            <person name="Rohde M."/>
            <person name="Galperin M.Y."/>
            <person name="Jogler C."/>
        </authorList>
    </citation>
    <scope>NUCLEOTIDE SEQUENCE [LARGE SCALE GENOMIC DNA]</scope>
    <source>
        <strain evidence="3 4">HG66A1</strain>
    </source>
</reference>
<dbReference type="Gene3D" id="3.40.50.10470">
    <property type="entry name" value="Translation initiation factor eif-2b, domain 2"/>
    <property type="match status" value="1"/>
</dbReference>
<dbReference type="InterPro" id="IPR000649">
    <property type="entry name" value="IF-2B-related"/>
</dbReference>
<keyword evidence="2" id="KW-0486">Methionine biosynthesis</keyword>
<dbReference type="FunFam" id="1.20.120.420:FF:000003">
    <property type="entry name" value="Methylthioribose-1-phosphate isomerase"/>
    <property type="match status" value="1"/>
</dbReference>
<comment type="pathway">
    <text evidence="2">Amino-acid biosynthesis; L-methionine biosynthesis via salvage pathway; L-methionine from S-methyl-5-thio-alpha-D-ribose 1-phosphate: step 1/6.</text>
</comment>
<evidence type="ECO:0000256" key="2">
    <source>
        <dbReference type="HAMAP-Rule" id="MF_01678"/>
    </source>
</evidence>
<dbReference type="EMBL" id="CP036266">
    <property type="protein sequence ID" value="QDT19185.1"/>
    <property type="molecule type" value="Genomic_DNA"/>
</dbReference>
<comment type="function">
    <text evidence="2">Catalyzes the interconversion of methylthioribose-1-phosphate (MTR-1-P) into methylthioribulose-1-phosphate (MTRu-1-P).</text>
</comment>
<dbReference type="InterPro" id="IPR027363">
    <property type="entry name" value="M1Pi_N"/>
</dbReference>
<keyword evidence="1 2" id="KW-0413">Isomerase</keyword>
<feature type="site" description="Transition state stabilizer" evidence="2">
    <location>
        <position position="170"/>
    </location>
</feature>
<dbReference type="AlphaFoldDB" id="A0A517PIK3"/>
<keyword evidence="2" id="KW-0028">Amino-acid biosynthesis</keyword>